<accession>A0A0E9RX93</accession>
<sequence>MHSRATGSAGFCCFSVPNRSIQEADYTVSSPRLAS</sequence>
<proteinExistence type="predicted"/>
<name>A0A0E9RX93_ANGAN</name>
<organism evidence="1">
    <name type="scientific">Anguilla anguilla</name>
    <name type="common">European freshwater eel</name>
    <name type="synonym">Muraena anguilla</name>
    <dbReference type="NCBI Taxonomy" id="7936"/>
    <lineage>
        <taxon>Eukaryota</taxon>
        <taxon>Metazoa</taxon>
        <taxon>Chordata</taxon>
        <taxon>Craniata</taxon>
        <taxon>Vertebrata</taxon>
        <taxon>Euteleostomi</taxon>
        <taxon>Actinopterygii</taxon>
        <taxon>Neopterygii</taxon>
        <taxon>Teleostei</taxon>
        <taxon>Anguilliformes</taxon>
        <taxon>Anguillidae</taxon>
        <taxon>Anguilla</taxon>
    </lineage>
</organism>
<protein>
    <submittedName>
        <fullName evidence="1">Uncharacterized protein</fullName>
    </submittedName>
</protein>
<reference evidence="1" key="2">
    <citation type="journal article" date="2015" name="Fish Shellfish Immunol.">
        <title>Early steps in the European eel (Anguilla anguilla)-Vibrio vulnificus interaction in the gills: Role of the RtxA13 toxin.</title>
        <authorList>
            <person name="Callol A."/>
            <person name="Pajuelo D."/>
            <person name="Ebbesson L."/>
            <person name="Teles M."/>
            <person name="MacKenzie S."/>
            <person name="Amaro C."/>
        </authorList>
    </citation>
    <scope>NUCLEOTIDE SEQUENCE</scope>
</reference>
<dbReference type="AlphaFoldDB" id="A0A0E9RX93"/>
<evidence type="ECO:0000313" key="1">
    <source>
        <dbReference type="EMBL" id="JAH33507.1"/>
    </source>
</evidence>
<reference evidence="1" key="1">
    <citation type="submission" date="2014-11" db="EMBL/GenBank/DDBJ databases">
        <authorList>
            <person name="Amaro Gonzalez C."/>
        </authorList>
    </citation>
    <scope>NUCLEOTIDE SEQUENCE</scope>
</reference>
<dbReference type="EMBL" id="GBXM01075070">
    <property type="protein sequence ID" value="JAH33507.1"/>
    <property type="molecule type" value="Transcribed_RNA"/>
</dbReference>